<dbReference type="OrthoDB" id="9809622at2"/>
<protein>
    <recommendedName>
        <fullName evidence="1">Spore protein YkvP/CgeB glycosyl transferase-like domain-containing protein</fullName>
    </recommendedName>
</protein>
<comment type="caution">
    <text evidence="2">The sequence shown here is derived from an EMBL/GenBank/DDBJ whole genome shotgun (WGS) entry which is preliminary data.</text>
</comment>
<sequence length="327" mass="36850">MKIVHGPTEIAGQMGILCKHLRKKGYDVAGYNWFHSYLNYSGDIVSTDAYEIARHLPAIISKGDLFHFHNGDTFLLGGGDLPLIKGAGKKMIMHHWGNDVRTTTNVAKLNSYPLPPSYLTDEEIHQRLVQFSSYMDHVIVQDYEMVPHVKDYYKNVHVLPLACNIENFKASYPSTTNAVPKIIHAPTNREFKGSSYVENAIERLKGDHSFLYQTIEKKSHKEATEMYAQSDIVIDQLLCGTHGMLSVEAMAMGKVVIAYIRDDVKAYLPPDLPIVIAKPETIYDVLSALIKDPVRRNQIGIASRAYVEKYHAAEKVVDQLVSIYNTI</sequence>
<dbReference type="AlphaFoldDB" id="A0A0M0KWK1"/>
<accession>A0A0M0KWK1</accession>
<dbReference type="STRING" id="284581.AMD01_16620"/>
<evidence type="ECO:0000313" key="3">
    <source>
        <dbReference type="Proteomes" id="UP000037558"/>
    </source>
</evidence>
<feature type="domain" description="Spore protein YkvP/CgeB glycosyl transferase-like" evidence="1">
    <location>
        <begin position="219"/>
        <end position="321"/>
    </location>
</feature>
<dbReference type="SUPFAM" id="SSF53756">
    <property type="entry name" value="UDP-Glycosyltransferase/glycogen phosphorylase"/>
    <property type="match status" value="1"/>
</dbReference>
<evidence type="ECO:0000313" key="2">
    <source>
        <dbReference type="EMBL" id="KOO42768.1"/>
    </source>
</evidence>
<reference evidence="3" key="1">
    <citation type="submission" date="2015-08" db="EMBL/GenBank/DDBJ databases">
        <title>Fjat-14210 dsm16467.</title>
        <authorList>
            <person name="Liu B."/>
            <person name="Wang J."/>
            <person name="Zhu Y."/>
            <person name="Liu G."/>
            <person name="Chen Q."/>
            <person name="Chen Z."/>
            <person name="Lan J."/>
            <person name="Che J."/>
            <person name="Ge C."/>
            <person name="Shi H."/>
            <person name="Pan Z."/>
            <person name="Liu X."/>
        </authorList>
    </citation>
    <scope>NUCLEOTIDE SEQUENCE [LARGE SCALE GENOMIC DNA]</scope>
    <source>
        <strain evidence="3">DSM 16467</strain>
    </source>
</reference>
<keyword evidence="3" id="KW-1185">Reference proteome</keyword>
<organism evidence="2 3">
    <name type="scientific">Priestia koreensis</name>
    <dbReference type="NCBI Taxonomy" id="284581"/>
    <lineage>
        <taxon>Bacteria</taxon>
        <taxon>Bacillati</taxon>
        <taxon>Bacillota</taxon>
        <taxon>Bacilli</taxon>
        <taxon>Bacillales</taxon>
        <taxon>Bacillaceae</taxon>
        <taxon>Priestia</taxon>
    </lineage>
</organism>
<dbReference type="Gene3D" id="3.40.50.2000">
    <property type="entry name" value="Glycogen Phosphorylase B"/>
    <property type="match status" value="1"/>
</dbReference>
<dbReference type="EMBL" id="LILC01000023">
    <property type="protein sequence ID" value="KOO42768.1"/>
    <property type="molecule type" value="Genomic_DNA"/>
</dbReference>
<evidence type="ECO:0000259" key="1">
    <source>
        <dbReference type="Pfam" id="PF13524"/>
    </source>
</evidence>
<dbReference type="InterPro" id="IPR055259">
    <property type="entry name" value="YkvP/CgeB_Glyco_trans-like"/>
</dbReference>
<proteinExistence type="predicted"/>
<name>A0A0M0KWK1_9BACI</name>
<dbReference type="Pfam" id="PF13524">
    <property type="entry name" value="Glyco_trans_1_2"/>
    <property type="match status" value="1"/>
</dbReference>
<dbReference type="RefSeq" id="WP_053402566.1">
    <property type="nucleotide sequence ID" value="NZ_LILC01000023.1"/>
</dbReference>
<dbReference type="PATRIC" id="fig|284581.3.peg.2826"/>
<gene>
    <name evidence="2" type="ORF">AMD01_16620</name>
</gene>
<dbReference type="Proteomes" id="UP000037558">
    <property type="component" value="Unassembled WGS sequence"/>
</dbReference>